<dbReference type="PIRSF" id="PIRSF006004">
    <property type="entry name" value="CHP00048"/>
    <property type="match status" value="1"/>
</dbReference>
<sequence>MNSDLNNLIGKPFDDLVSFFQSIGEKEYRAKQLMDWLYHRGVFDFDAMTDLNKKLREYLNQNCSLEIAMATKMQTSSDGTIKWVIDQGQAQAIETVYIPEKSRRTLCVSSQIGCLIDCPFCATGHQGFNRNLSSAEIIGQVLLAKQALRQEHNQDHAITNIVFMGMGEPLANFSETIKAIKILTDPNGFNLSRRRVTISTSGLVPQIMKLADYVNVSLAISLHAPFNKLRDELVPINRRHPIEALLDACWFYAKHGRLKTVTFEYTLLKGVNDQPKHARQLCKLLKDRPAKVNLIPFNTFPGVVYQPTPIYQINEFRNILLESGIMTITRTTRGDDIKAACGQLSGTVNNLAKQSLGQKLKTIN</sequence>
<keyword evidence="9" id="KW-0819">tRNA processing</keyword>
<protein>
    <recommendedName>
        <fullName evidence="14">Radical SAM core domain-containing protein</fullName>
    </recommendedName>
</protein>
<dbReference type="FunFam" id="1.10.150.530:FF:000003">
    <property type="entry name" value="Dual-specificity RNA methyltransferase RlmN"/>
    <property type="match status" value="1"/>
</dbReference>
<evidence type="ECO:0000256" key="11">
    <source>
        <dbReference type="ARBA" id="ARBA00023004"/>
    </source>
</evidence>
<evidence type="ECO:0000256" key="6">
    <source>
        <dbReference type="ARBA" id="ARBA00022603"/>
    </source>
</evidence>
<dbReference type="SFLD" id="SFLDF00275">
    <property type="entry name" value="adenosine_C2_methyltransferase"/>
    <property type="match status" value="1"/>
</dbReference>
<feature type="domain" description="Radical SAM core" evidence="14">
    <location>
        <begin position="100"/>
        <end position="330"/>
    </location>
</feature>
<dbReference type="GO" id="GO:0046872">
    <property type="term" value="F:metal ion binding"/>
    <property type="evidence" value="ECO:0007669"/>
    <property type="project" value="UniProtKB-KW"/>
</dbReference>
<comment type="subcellular location">
    <subcellularLocation>
        <location evidence="2">Cytoplasm</location>
    </subcellularLocation>
</comment>
<evidence type="ECO:0000256" key="10">
    <source>
        <dbReference type="ARBA" id="ARBA00022723"/>
    </source>
</evidence>
<evidence type="ECO:0000256" key="5">
    <source>
        <dbReference type="ARBA" id="ARBA00022552"/>
    </source>
</evidence>
<evidence type="ECO:0000256" key="7">
    <source>
        <dbReference type="ARBA" id="ARBA00022679"/>
    </source>
</evidence>
<dbReference type="GO" id="GO:0030488">
    <property type="term" value="P:tRNA methylation"/>
    <property type="evidence" value="ECO:0007669"/>
    <property type="project" value="InterPro"/>
</dbReference>
<evidence type="ECO:0000313" key="15">
    <source>
        <dbReference type="EMBL" id="SVA14456.1"/>
    </source>
</evidence>
<evidence type="ECO:0000256" key="1">
    <source>
        <dbReference type="ARBA" id="ARBA00001966"/>
    </source>
</evidence>
<accession>A0A381TEA6</accession>
<dbReference type="Gene3D" id="3.20.20.70">
    <property type="entry name" value="Aldolase class I"/>
    <property type="match status" value="1"/>
</dbReference>
<dbReference type="GO" id="GO:0005737">
    <property type="term" value="C:cytoplasm"/>
    <property type="evidence" value="ECO:0007669"/>
    <property type="project" value="UniProtKB-SubCell"/>
</dbReference>
<dbReference type="InterPro" id="IPR013785">
    <property type="entry name" value="Aldolase_TIM"/>
</dbReference>
<dbReference type="Gene3D" id="1.10.150.530">
    <property type="match status" value="1"/>
</dbReference>
<evidence type="ECO:0000256" key="12">
    <source>
        <dbReference type="ARBA" id="ARBA00023014"/>
    </source>
</evidence>
<dbReference type="SFLD" id="SFLDS00029">
    <property type="entry name" value="Radical_SAM"/>
    <property type="match status" value="1"/>
</dbReference>
<dbReference type="HAMAP" id="MF_01849">
    <property type="entry name" value="RNA_methyltr_RlmN"/>
    <property type="match status" value="1"/>
</dbReference>
<keyword evidence="7" id="KW-0808">Transferase</keyword>
<dbReference type="PANTHER" id="PTHR30544:SF5">
    <property type="entry name" value="RADICAL SAM CORE DOMAIN-CONTAINING PROTEIN"/>
    <property type="match status" value="1"/>
</dbReference>
<dbReference type="InterPro" id="IPR027492">
    <property type="entry name" value="RNA_MTrfase_RlmN"/>
</dbReference>
<dbReference type="GO" id="GO:0051539">
    <property type="term" value="F:4 iron, 4 sulfur cluster binding"/>
    <property type="evidence" value="ECO:0007669"/>
    <property type="project" value="UniProtKB-KW"/>
</dbReference>
<evidence type="ECO:0000256" key="4">
    <source>
        <dbReference type="ARBA" id="ARBA00022490"/>
    </source>
</evidence>
<comment type="cofactor">
    <cofactor evidence="1">
        <name>[4Fe-4S] cluster</name>
        <dbReference type="ChEBI" id="CHEBI:49883"/>
    </cofactor>
</comment>
<dbReference type="Pfam" id="PF21016">
    <property type="entry name" value="RlmN_N"/>
    <property type="match status" value="1"/>
</dbReference>
<evidence type="ECO:0000256" key="3">
    <source>
        <dbReference type="ARBA" id="ARBA00022485"/>
    </source>
</evidence>
<dbReference type="InterPro" id="IPR040072">
    <property type="entry name" value="Methyltransferase_A"/>
</dbReference>
<keyword evidence="8" id="KW-0949">S-adenosyl-L-methionine</keyword>
<reference evidence="15" key="1">
    <citation type="submission" date="2018-05" db="EMBL/GenBank/DDBJ databases">
        <authorList>
            <person name="Lanie J.A."/>
            <person name="Ng W.-L."/>
            <person name="Kazmierczak K.M."/>
            <person name="Andrzejewski T.M."/>
            <person name="Davidsen T.M."/>
            <person name="Wayne K.J."/>
            <person name="Tettelin H."/>
            <person name="Glass J.I."/>
            <person name="Rusch D."/>
            <person name="Podicherti R."/>
            <person name="Tsui H.-C.T."/>
            <person name="Winkler M.E."/>
        </authorList>
    </citation>
    <scope>NUCLEOTIDE SEQUENCE</scope>
</reference>
<keyword evidence="12" id="KW-0411">Iron-sulfur</keyword>
<dbReference type="InterPro" id="IPR007197">
    <property type="entry name" value="rSAM"/>
</dbReference>
<gene>
    <name evidence="15" type="ORF">METZ01_LOCUS67310</name>
</gene>
<dbReference type="SFLD" id="SFLDG01062">
    <property type="entry name" value="methyltransferase_(Class_A)"/>
    <property type="match status" value="1"/>
</dbReference>
<dbReference type="EMBL" id="UINC01004455">
    <property type="protein sequence ID" value="SVA14456.1"/>
    <property type="molecule type" value="Genomic_DNA"/>
</dbReference>
<dbReference type="AlphaFoldDB" id="A0A381TEA6"/>
<evidence type="ECO:0000259" key="14">
    <source>
        <dbReference type="PROSITE" id="PS51918"/>
    </source>
</evidence>
<dbReference type="PROSITE" id="PS51918">
    <property type="entry name" value="RADICAL_SAM"/>
    <property type="match status" value="1"/>
</dbReference>
<dbReference type="GO" id="GO:0070475">
    <property type="term" value="P:rRNA base methylation"/>
    <property type="evidence" value="ECO:0007669"/>
    <property type="project" value="InterPro"/>
</dbReference>
<dbReference type="InterPro" id="IPR058240">
    <property type="entry name" value="rSAM_sf"/>
</dbReference>
<keyword evidence="11" id="KW-0408">Iron</keyword>
<keyword evidence="4" id="KW-0963">Cytoplasm</keyword>
<dbReference type="FunFam" id="3.20.20.70:FF:000014">
    <property type="entry name" value="Probable dual-specificity RNA methyltransferase RlmN"/>
    <property type="match status" value="1"/>
</dbReference>
<evidence type="ECO:0000256" key="8">
    <source>
        <dbReference type="ARBA" id="ARBA00022691"/>
    </source>
</evidence>
<proteinExistence type="inferred from homology"/>
<dbReference type="CDD" id="cd01335">
    <property type="entry name" value="Radical_SAM"/>
    <property type="match status" value="1"/>
</dbReference>
<evidence type="ECO:0000256" key="9">
    <source>
        <dbReference type="ARBA" id="ARBA00022694"/>
    </source>
</evidence>
<keyword evidence="10" id="KW-0479">Metal-binding</keyword>
<keyword evidence="3" id="KW-0004">4Fe-4S</keyword>
<dbReference type="PANTHER" id="PTHR30544">
    <property type="entry name" value="23S RRNA METHYLTRANSFERASE"/>
    <property type="match status" value="1"/>
</dbReference>
<organism evidence="15">
    <name type="scientific">marine metagenome</name>
    <dbReference type="NCBI Taxonomy" id="408172"/>
    <lineage>
        <taxon>unclassified sequences</taxon>
        <taxon>metagenomes</taxon>
        <taxon>ecological metagenomes</taxon>
    </lineage>
</organism>
<evidence type="ECO:0000256" key="2">
    <source>
        <dbReference type="ARBA" id="ARBA00004496"/>
    </source>
</evidence>
<dbReference type="InterPro" id="IPR048641">
    <property type="entry name" value="RlmN_N"/>
</dbReference>
<dbReference type="Pfam" id="PF04055">
    <property type="entry name" value="Radical_SAM"/>
    <property type="match status" value="1"/>
</dbReference>
<dbReference type="NCBIfam" id="TIGR00048">
    <property type="entry name" value="rRNA_mod_RlmN"/>
    <property type="match status" value="1"/>
</dbReference>
<name>A0A381TEA6_9ZZZZ</name>
<keyword evidence="5" id="KW-0698">rRNA processing</keyword>
<dbReference type="InterPro" id="IPR004383">
    <property type="entry name" value="rRNA_lsu_MTrfase_RlmN/Cfr"/>
</dbReference>
<evidence type="ECO:0000256" key="13">
    <source>
        <dbReference type="ARBA" id="ARBA00023157"/>
    </source>
</evidence>
<dbReference type="SUPFAM" id="SSF102114">
    <property type="entry name" value="Radical SAM enzymes"/>
    <property type="match status" value="1"/>
</dbReference>
<keyword evidence="6" id="KW-0489">Methyltransferase</keyword>
<dbReference type="GO" id="GO:0008173">
    <property type="term" value="F:RNA methyltransferase activity"/>
    <property type="evidence" value="ECO:0007669"/>
    <property type="project" value="InterPro"/>
</dbReference>
<keyword evidence="13" id="KW-1015">Disulfide bond</keyword>